<dbReference type="GeneID" id="93149015"/>
<proteinExistence type="predicted"/>
<dbReference type="Proteomes" id="UP000434223">
    <property type="component" value="Unassembled WGS sequence"/>
</dbReference>
<accession>A0AAW9WAL0</accession>
<dbReference type="AlphaFoldDB" id="A0AAW9WAL0"/>
<reference evidence="1 2" key="1">
    <citation type="submission" date="2019-09" db="EMBL/GenBank/DDBJ databases">
        <title>Draft genome sequencing of Hungatella hathewayi 123Y-2.</title>
        <authorList>
            <person name="Lv Q."/>
            <person name="Li S."/>
        </authorList>
    </citation>
    <scope>NUCLEOTIDE SEQUENCE [LARGE SCALE GENOMIC DNA]</scope>
    <source>
        <strain evidence="1 2">123Y-2</strain>
    </source>
</reference>
<organism evidence="1 2">
    <name type="scientific">Hungatella hathewayi</name>
    <dbReference type="NCBI Taxonomy" id="154046"/>
    <lineage>
        <taxon>Bacteria</taxon>
        <taxon>Bacillati</taxon>
        <taxon>Bacillota</taxon>
        <taxon>Clostridia</taxon>
        <taxon>Lachnospirales</taxon>
        <taxon>Lachnospiraceae</taxon>
        <taxon>Hungatella</taxon>
    </lineage>
</organism>
<protein>
    <submittedName>
        <fullName evidence="1">Uncharacterized protein</fullName>
    </submittedName>
</protein>
<name>A0AAW9WAL0_9FIRM</name>
<dbReference type="RefSeq" id="WP_006775695.1">
    <property type="nucleotide sequence ID" value="NZ_CAJKZF010000049.1"/>
</dbReference>
<gene>
    <name evidence="1" type="ORF">GNE07_02710</name>
</gene>
<sequence length="117" mass="13290">MNKEFDLAVTAIWNKYGKYGMQKQEIAGLMKSGMENNSLSLRAVYNGMRMSLAMEFNEQENFTVEDIMDITGESREEVVKRIEEMREEITATGGNPDDYARKVEAPKGSAFFFPEGV</sequence>
<evidence type="ECO:0000313" key="2">
    <source>
        <dbReference type="Proteomes" id="UP000434223"/>
    </source>
</evidence>
<dbReference type="EMBL" id="WNME01000002">
    <property type="protein sequence ID" value="MUB61987.1"/>
    <property type="molecule type" value="Genomic_DNA"/>
</dbReference>
<evidence type="ECO:0000313" key="1">
    <source>
        <dbReference type="EMBL" id="MUB61987.1"/>
    </source>
</evidence>
<comment type="caution">
    <text evidence="1">The sequence shown here is derived from an EMBL/GenBank/DDBJ whole genome shotgun (WGS) entry which is preliminary data.</text>
</comment>